<dbReference type="RefSeq" id="WP_057940795.1">
    <property type="nucleotide sequence ID" value="NZ_ACJX03000001.1"/>
</dbReference>
<evidence type="ECO:0000256" key="1">
    <source>
        <dbReference type="ARBA" id="ARBA00006738"/>
    </source>
</evidence>
<evidence type="ECO:0000313" key="4">
    <source>
        <dbReference type="Proteomes" id="UP000005273"/>
    </source>
</evidence>
<comment type="caution">
    <text evidence="3">The sequence shown here is derived from an EMBL/GenBank/DDBJ whole genome shotgun (WGS) entry which is preliminary data.</text>
</comment>
<dbReference type="SUPFAM" id="SSF52980">
    <property type="entry name" value="Restriction endonuclease-like"/>
    <property type="match status" value="1"/>
</dbReference>
<dbReference type="PANTHER" id="PTHR34039:SF1">
    <property type="entry name" value="UPF0102 PROTEIN YRAN"/>
    <property type="match status" value="1"/>
</dbReference>
<proteinExistence type="inferred from homology"/>
<dbReference type="HAMAP" id="MF_00048">
    <property type="entry name" value="UPF0102"/>
    <property type="match status" value="1"/>
</dbReference>
<dbReference type="AlphaFoldDB" id="A0A0T5XB45"/>
<name>A0A0T5XB45_9BACT</name>
<dbReference type="EMBL" id="ACJX03000001">
    <property type="protein sequence ID" value="KRT35591.1"/>
    <property type="molecule type" value="Genomic_DNA"/>
</dbReference>
<dbReference type="PANTHER" id="PTHR34039">
    <property type="entry name" value="UPF0102 PROTEIN YRAN"/>
    <property type="match status" value="1"/>
</dbReference>
<dbReference type="Proteomes" id="UP000005273">
    <property type="component" value="Unassembled WGS sequence"/>
</dbReference>
<evidence type="ECO:0000256" key="2">
    <source>
        <dbReference type="HAMAP-Rule" id="MF_00048"/>
    </source>
</evidence>
<reference evidence="4" key="1">
    <citation type="submission" date="2012-09" db="EMBL/GenBank/DDBJ databases">
        <authorList>
            <person name="Weinstock G."/>
            <person name="Sodergren E."/>
            <person name="Clifton S."/>
            <person name="Fulton L."/>
            <person name="Fulton B."/>
            <person name="Courtney L."/>
            <person name="Fronick C."/>
            <person name="Harrison M."/>
            <person name="Strong C."/>
            <person name="Farmer C."/>
            <person name="Delehaunty K."/>
            <person name="Markovic C."/>
            <person name="Hall O."/>
            <person name="Minx P."/>
            <person name="Tomlinson C."/>
            <person name="Mitreva M."/>
            <person name="Nelson J."/>
            <person name="Hou S."/>
            <person name="Wollam A."/>
            <person name="Pepin K.H."/>
            <person name="Johnson M."/>
            <person name="Bhonagiri V."/>
            <person name="Nash W.E."/>
            <person name="Suruliraj S."/>
            <person name="Warren W."/>
            <person name="Chinwalla A."/>
            <person name="Mardis E.R."/>
            <person name="Wilson R.K."/>
        </authorList>
    </citation>
    <scope>NUCLEOTIDE SEQUENCE [LARGE SCALE GENOMIC DNA]</scope>
    <source>
        <strain evidence="4">OS1</strain>
    </source>
</reference>
<dbReference type="InterPro" id="IPR003509">
    <property type="entry name" value="UPF0102_YraN-like"/>
</dbReference>
<dbReference type="STRING" id="592015.HMPREF1705_02827"/>
<dbReference type="InterPro" id="IPR011335">
    <property type="entry name" value="Restrct_endonuc-II-like"/>
</dbReference>
<sequence length="125" mass="13949">MDRKSKKDLGRWGEDLAASIVSRMGYEILMRNVTFRGGELDIVALDGDELVILEVRVRTKGKVQSPTESVGPRKVKRLLRAGSLLVERLEWDGPWRLDVMGITLGGDVAKGYACEYIKDITLGMI</sequence>
<dbReference type="OrthoDB" id="9802516at2"/>
<dbReference type="InterPro" id="IPR011856">
    <property type="entry name" value="tRNA_endonuc-like_dom_sf"/>
</dbReference>
<dbReference type="Pfam" id="PF02021">
    <property type="entry name" value="UPF0102"/>
    <property type="match status" value="1"/>
</dbReference>
<dbReference type="eggNOG" id="COG0792">
    <property type="taxonomic scope" value="Bacteria"/>
</dbReference>
<organism evidence="3 4">
    <name type="scientific">Acetomicrobium hydrogeniformans ATCC BAA-1850</name>
    <dbReference type="NCBI Taxonomy" id="592015"/>
    <lineage>
        <taxon>Bacteria</taxon>
        <taxon>Thermotogati</taxon>
        <taxon>Synergistota</taxon>
        <taxon>Synergistia</taxon>
        <taxon>Synergistales</taxon>
        <taxon>Acetomicrobiaceae</taxon>
        <taxon>Acetomicrobium</taxon>
    </lineage>
</organism>
<keyword evidence="4" id="KW-1185">Reference proteome</keyword>
<dbReference type="Gene3D" id="3.40.1350.10">
    <property type="match status" value="1"/>
</dbReference>
<comment type="similarity">
    <text evidence="1 2">Belongs to the UPF0102 family.</text>
</comment>
<protein>
    <recommendedName>
        <fullName evidence="2">UPF0102 protein HMPREF1705_02827</fullName>
    </recommendedName>
</protein>
<dbReference type="GO" id="GO:0003676">
    <property type="term" value="F:nucleic acid binding"/>
    <property type="evidence" value="ECO:0007669"/>
    <property type="project" value="InterPro"/>
</dbReference>
<accession>A0A0T5XB45</accession>
<evidence type="ECO:0000313" key="3">
    <source>
        <dbReference type="EMBL" id="KRT35591.1"/>
    </source>
</evidence>
<gene>
    <name evidence="3" type="ORF">HMPREF1705_02827</name>
</gene>